<protein>
    <submittedName>
        <fullName evidence="6">ATPase AAA</fullName>
    </submittedName>
</protein>
<evidence type="ECO:0000313" key="6">
    <source>
        <dbReference type="EMBL" id="AUX20800.1"/>
    </source>
</evidence>
<dbReference type="Pfam" id="PF25601">
    <property type="entry name" value="AAA_lid_14"/>
    <property type="match status" value="1"/>
</dbReference>
<dbReference type="Pfam" id="PF00158">
    <property type="entry name" value="Sigma54_activat"/>
    <property type="match status" value="1"/>
</dbReference>
<dbReference type="InterPro" id="IPR058031">
    <property type="entry name" value="AAA_lid_NorR"/>
</dbReference>
<dbReference type="RefSeq" id="WP_129346209.1">
    <property type="nucleotide sequence ID" value="NZ_CP012670.1"/>
</dbReference>
<keyword evidence="1" id="KW-0547">Nucleotide-binding</keyword>
<dbReference type="Gene3D" id="1.10.8.60">
    <property type="match status" value="1"/>
</dbReference>
<keyword evidence="4" id="KW-0804">Transcription</keyword>
<dbReference type="PANTHER" id="PTHR32071:SF14">
    <property type="entry name" value="TRANSCRIPTIONAL REGULATORY PROTEIN RTCR"/>
    <property type="match status" value="1"/>
</dbReference>
<evidence type="ECO:0000259" key="5">
    <source>
        <dbReference type="PROSITE" id="PS50045"/>
    </source>
</evidence>
<proteinExistence type="predicted"/>
<evidence type="ECO:0000256" key="3">
    <source>
        <dbReference type="ARBA" id="ARBA00023015"/>
    </source>
</evidence>
<dbReference type="GO" id="GO:0006355">
    <property type="term" value="P:regulation of DNA-templated transcription"/>
    <property type="evidence" value="ECO:0007669"/>
    <property type="project" value="InterPro"/>
</dbReference>
<dbReference type="CDD" id="cd00009">
    <property type="entry name" value="AAA"/>
    <property type="match status" value="1"/>
</dbReference>
<dbReference type="EMBL" id="CP012670">
    <property type="protein sequence ID" value="AUX20800.1"/>
    <property type="molecule type" value="Genomic_DNA"/>
</dbReference>
<dbReference type="InterPro" id="IPR025944">
    <property type="entry name" value="Sigma_54_int_dom_CS"/>
</dbReference>
<reference evidence="6 7" key="1">
    <citation type="submission" date="2015-09" db="EMBL/GenBank/DDBJ databases">
        <title>Sorangium comparison.</title>
        <authorList>
            <person name="Zaburannyi N."/>
            <person name="Bunk B."/>
            <person name="Overmann J."/>
            <person name="Mueller R."/>
        </authorList>
    </citation>
    <scope>NUCLEOTIDE SEQUENCE [LARGE SCALE GENOMIC DNA]</scope>
    <source>
        <strain evidence="6 7">So ceGT47</strain>
    </source>
</reference>
<keyword evidence="2" id="KW-0067">ATP-binding</keyword>
<evidence type="ECO:0000256" key="4">
    <source>
        <dbReference type="ARBA" id="ARBA00023163"/>
    </source>
</evidence>
<dbReference type="SMART" id="SM00382">
    <property type="entry name" value="AAA"/>
    <property type="match status" value="1"/>
</dbReference>
<organism evidence="6 7">
    <name type="scientific">Sorangium cellulosum</name>
    <name type="common">Polyangium cellulosum</name>
    <dbReference type="NCBI Taxonomy" id="56"/>
    <lineage>
        <taxon>Bacteria</taxon>
        <taxon>Pseudomonadati</taxon>
        <taxon>Myxococcota</taxon>
        <taxon>Polyangia</taxon>
        <taxon>Polyangiales</taxon>
        <taxon>Polyangiaceae</taxon>
        <taxon>Sorangium</taxon>
    </lineage>
</organism>
<evidence type="ECO:0000256" key="1">
    <source>
        <dbReference type="ARBA" id="ARBA00022741"/>
    </source>
</evidence>
<gene>
    <name evidence="6" type="ORF">SOCEGT47_012740</name>
</gene>
<dbReference type="InterPro" id="IPR003593">
    <property type="entry name" value="AAA+_ATPase"/>
</dbReference>
<evidence type="ECO:0000256" key="2">
    <source>
        <dbReference type="ARBA" id="ARBA00022840"/>
    </source>
</evidence>
<dbReference type="PANTHER" id="PTHR32071">
    <property type="entry name" value="TRANSCRIPTIONAL REGULATORY PROTEIN"/>
    <property type="match status" value="1"/>
</dbReference>
<dbReference type="PROSITE" id="PS00688">
    <property type="entry name" value="SIGMA54_INTERACT_3"/>
    <property type="match status" value="1"/>
</dbReference>
<dbReference type="InterPro" id="IPR002078">
    <property type="entry name" value="Sigma_54_int"/>
</dbReference>
<dbReference type="AlphaFoldDB" id="A0A4P2PVV8"/>
<dbReference type="SUPFAM" id="SSF52540">
    <property type="entry name" value="P-loop containing nucleoside triphosphate hydrolases"/>
    <property type="match status" value="1"/>
</dbReference>
<dbReference type="OrthoDB" id="5488837at2"/>
<sequence length="583" mass="63848">MLGHDVLPTLITRLMTATHFEGAATAALEAMLDCVHAALAESPFATSARLLRAMVHLRPSDGYQRLFGVEHRTGAQVEGTGYLTSANVWRWVSEHRCSVSIDVQRGVLHAWVPEGRVERREPIDAAGVPGHETRERMLGRDATHVHVVPLRTPGEGVSGMIAIEASCKAAAGQEFVWGDCEEQLELIATAAVAYLGALPPRPSCAARTDALLPVVGRATAGLIELLRVFAQQEETVLISGPTGSGKSRLARWCHEQSRREGKRFETLDLLSVPEELQMAELFGWKRGAFTGAMRDAAGAIARAAQGTLFIDEIDKLSLKAQAGLLRVLEERRYRPLGDEGSDKHADVRFIVGTNADLRAQVRAGKLREDLYYRINVLPVRLPPLSERLDELPLWAEYMLGRRHEEAGGGGAVRIAREAVDLLMSTPWPGNLRQLDNMVRRAYAIALSDRGGAGSELLLARRHVERALAYDGAPEPGTLFEQLLRTARAFVQEAEQREGSASPLSLDLIDAQRGLVLAVAVQRRGRDAAFALLGQEQLLRNRNHHRALKRELDRVRELLHVIGGEVDPALASLLDSADATAEGR</sequence>
<dbReference type="Proteomes" id="UP000295781">
    <property type="component" value="Chromosome"/>
</dbReference>
<keyword evidence="3" id="KW-0805">Transcription regulation</keyword>
<dbReference type="PROSITE" id="PS50045">
    <property type="entry name" value="SIGMA54_INTERACT_4"/>
    <property type="match status" value="1"/>
</dbReference>
<feature type="domain" description="Sigma-54 factor interaction" evidence="5">
    <location>
        <begin position="222"/>
        <end position="443"/>
    </location>
</feature>
<dbReference type="InterPro" id="IPR027417">
    <property type="entry name" value="P-loop_NTPase"/>
</dbReference>
<name>A0A4P2PVV8_SORCE</name>
<dbReference type="Gene3D" id="3.40.50.300">
    <property type="entry name" value="P-loop containing nucleotide triphosphate hydrolases"/>
    <property type="match status" value="1"/>
</dbReference>
<dbReference type="GO" id="GO:0005524">
    <property type="term" value="F:ATP binding"/>
    <property type="evidence" value="ECO:0007669"/>
    <property type="project" value="UniProtKB-KW"/>
</dbReference>
<evidence type="ECO:0000313" key="7">
    <source>
        <dbReference type="Proteomes" id="UP000295781"/>
    </source>
</evidence>
<accession>A0A4P2PVV8</accession>